<dbReference type="PROSITE" id="PS50937">
    <property type="entry name" value="HTH_MERR_2"/>
    <property type="match status" value="1"/>
</dbReference>
<reference evidence="4 5" key="1">
    <citation type="journal article" date="2019" name="Int. J. Syst. Evol. Microbiol.">
        <title>The Global Catalogue of Microorganisms (GCM) 10K type strain sequencing project: providing services to taxonomists for standard genome sequencing and annotation.</title>
        <authorList>
            <consortium name="The Broad Institute Genomics Platform"/>
            <consortium name="The Broad Institute Genome Sequencing Center for Infectious Disease"/>
            <person name="Wu L."/>
            <person name="Ma J."/>
        </authorList>
    </citation>
    <scope>NUCLEOTIDE SEQUENCE [LARGE SCALE GENOMIC DNA]</scope>
    <source>
        <strain evidence="4 5">JCM 16009</strain>
    </source>
</reference>
<dbReference type="PANTHER" id="PTHR30204:SF97">
    <property type="entry name" value="MERR FAMILY REGULATORY PROTEIN"/>
    <property type="match status" value="1"/>
</dbReference>
<dbReference type="SMART" id="SM00422">
    <property type="entry name" value="HTH_MERR"/>
    <property type="match status" value="1"/>
</dbReference>
<dbReference type="InterPro" id="IPR047057">
    <property type="entry name" value="MerR_fam"/>
</dbReference>
<dbReference type="SUPFAM" id="SSF55136">
    <property type="entry name" value="Probable bacterial effector-binding domain"/>
    <property type="match status" value="1"/>
</dbReference>
<organism evidence="4 5">
    <name type="scientific">Pseudonocardia ailaonensis</name>
    <dbReference type="NCBI Taxonomy" id="367279"/>
    <lineage>
        <taxon>Bacteria</taxon>
        <taxon>Bacillati</taxon>
        <taxon>Actinomycetota</taxon>
        <taxon>Actinomycetes</taxon>
        <taxon>Pseudonocardiales</taxon>
        <taxon>Pseudonocardiaceae</taxon>
        <taxon>Pseudonocardia</taxon>
    </lineage>
</organism>
<dbReference type="SMART" id="SM00871">
    <property type="entry name" value="AraC_E_bind"/>
    <property type="match status" value="1"/>
</dbReference>
<protein>
    <submittedName>
        <fullName evidence="4">MerR family transcriptional regulator</fullName>
    </submittedName>
</protein>
<dbReference type="Pfam" id="PF13411">
    <property type="entry name" value="MerR_1"/>
    <property type="match status" value="1"/>
</dbReference>
<evidence type="ECO:0000256" key="1">
    <source>
        <dbReference type="ARBA" id="ARBA00023125"/>
    </source>
</evidence>
<evidence type="ECO:0000313" key="4">
    <source>
        <dbReference type="EMBL" id="GAA1855471.1"/>
    </source>
</evidence>
<dbReference type="InterPro" id="IPR029442">
    <property type="entry name" value="GyrI-like"/>
</dbReference>
<accession>A0ABN2N7T6</accession>
<sequence length="275" mass="29998">MLETVSREMTIGDFAVLTHLSIRTLRKYHEAGLLEPAHVDPFSGYRRYTAEQIPTAQVIHRFRRLDMPLKEIREVLATEDPAARAALIAEHLDRLERRLDETRAAVLSLRRLLAPAEPDVVYRTEPERVVTAVEAARVALDDSLRWYSEAMTALDAAVAAAGARPTGPPGGRYDNALFADGAGHATVFVPTDPPVDAGPVHALTLPAGELAVTVHPGPHDDIDVTYGALGRHLAEHALTVAGPVHETYLVGPRDTSDPAAWRTEIGWPVFRTAAR</sequence>
<dbReference type="InterPro" id="IPR010499">
    <property type="entry name" value="AraC_E-bd"/>
</dbReference>
<evidence type="ECO:0000259" key="3">
    <source>
        <dbReference type="PROSITE" id="PS50937"/>
    </source>
</evidence>
<dbReference type="InterPro" id="IPR009061">
    <property type="entry name" value="DNA-bd_dom_put_sf"/>
</dbReference>
<dbReference type="CDD" id="cd01107">
    <property type="entry name" value="HTH_BmrR"/>
    <property type="match status" value="1"/>
</dbReference>
<keyword evidence="5" id="KW-1185">Reference proteome</keyword>
<keyword evidence="1" id="KW-0238">DNA-binding</keyword>
<evidence type="ECO:0000313" key="5">
    <source>
        <dbReference type="Proteomes" id="UP001500449"/>
    </source>
</evidence>
<dbReference type="EMBL" id="BAAAQK010000012">
    <property type="protein sequence ID" value="GAA1855471.1"/>
    <property type="molecule type" value="Genomic_DNA"/>
</dbReference>
<gene>
    <name evidence="4" type="ORF">GCM10009836_39440</name>
</gene>
<evidence type="ECO:0000256" key="2">
    <source>
        <dbReference type="SAM" id="Coils"/>
    </source>
</evidence>
<keyword evidence="2" id="KW-0175">Coiled coil</keyword>
<dbReference type="Gene3D" id="1.10.1660.10">
    <property type="match status" value="1"/>
</dbReference>
<dbReference type="Proteomes" id="UP001500449">
    <property type="component" value="Unassembled WGS sequence"/>
</dbReference>
<dbReference type="InterPro" id="IPR000551">
    <property type="entry name" value="MerR-type_HTH_dom"/>
</dbReference>
<dbReference type="SUPFAM" id="SSF46955">
    <property type="entry name" value="Putative DNA-binding domain"/>
    <property type="match status" value="1"/>
</dbReference>
<comment type="caution">
    <text evidence="4">The sequence shown here is derived from an EMBL/GenBank/DDBJ whole genome shotgun (WGS) entry which is preliminary data.</text>
</comment>
<dbReference type="InterPro" id="IPR011256">
    <property type="entry name" value="Reg_factor_effector_dom_sf"/>
</dbReference>
<proteinExistence type="predicted"/>
<dbReference type="PANTHER" id="PTHR30204">
    <property type="entry name" value="REDOX-CYCLING DRUG-SENSING TRANSCRIPTIONAL ACTIVATOR SOXR"/>
    <property type="match status" value="1"/>
</dbReference>
<feature type="coiled-coil region" evidence="2">
    <location>
        <begin position="85"/>
        <end position="112"/>
    </location>
</feature>
<dbReference type="Pfam" id="PF06445">
    <property type="entry name" value="GyrI-like"/>
    <property type="match status" value="1"/>
</dbReference>
<name>A0ABN2N7T6_9PSEU</name>
<feature type="domain" description="HTH merR-type" evidence="3">
    <location>
        <begin position="8"/>
        <end position="78"/>
    </location>
</feature>
<dbReference type="Gene3D" id="3.20.80.10">
    <property type="entry name" value="Regulatory factor, effector binding domain"/>
    <property type="match status" value="1"/>
</dbReference>